<feature type="compositionally biased region" description="Low complexity" evidence="1">
    <location>
        <begin position="75"/>
        <end position="100"/>
    </location>
</feature>
<protein>
    <recommendedName>
        <fullName evidence="4">Vacuolar protein sorting-associated protein 51 homolog</fullName>
    </recommendedName>
</protein>
<evidence type="ECO:0000313" key="3">
    <source>
        <dbReference type="Proteomes" id="UP000694255"/>
    </source>
</evidence>
<feature type="compositionally biased region" description="Basic residues" evidence="1">
    <location>
        <begin position="53"/>
        <end position="63"/>
    </location>
</feature>
<dbReference type="GeneID" id="73467026"/>
<proteinExistence type="predicted"/>
<gene>
    <name evidence="2" type="ORF">J8A68_000225</name>
</gene>
<evidence type="ECO:0000256" key="1">
    <source>
        <dbReference type="SAM" id="MobiDB-lite"/>
    </source>
</evidence>
<feature type="region of interest" description="Disordered" evidence="1">
    <location>
        <begin position="1"/>
        <end position="105"/>
    </location>
</feature>
<feature type="compositionally biased region" description="Low complexity" evidence="1">
    <location>
        <begin position="25"/>
        <end position="48"/>
    </location>
</feature>
<sequence>MADIPILQYKKPNSSQSRLASPRISQSSSPLPPRTSSKSTPTPETTTPPHDKQQHRRVSSRRKALQEFYHIQEQSTSNTNSTTSTEETNTSTTTTPTPTTGSKVDLQDVEQLKQFIQNSKIEDILALRNQMMYKLNSQDSEKKSIIYDNYYELIKLNNTLSDLSKKHPKETGANTGLDALGIYSDESNDDNTGAAAADTKEIFLNNSLIELQEFVNSETKKFTGSFGSVLEALDSEISRSDSVASITTIKEDSMPIPDDIDREKLIEEINGLLAIRTRQETFDEDYKKVVLKNIENVLSKLTICKHELLIIELNELKNYINT</sequence>
<dbReference type="RefSeq" id="XP_049266462.1">
    <property type="nucleotide sequence ID" value="XM_049406008.1"/>
</dbReference>
<evidence type="ECO:0008006" key="4">
    <source>
        <dbReference type="Google" id="ProtNLM"/>
    </source>
</evidence>
<accession>A0A8J5V2Z7</accession>
<dbReference type="Pfam" id="PF08700">
    <property type="entry name" value="VPS51_Exo84_N"/>
    <property type="match status" value="1"/>
</dbReference>
<organism evidence="2 3">
    <name type="scientific">[Candida] subhashii</name>
    <dbReference type="NCBI Taxonomy" id="561895"/>
    <lineage>
        <taxon>Eukaryota</taxon>
        <taxon>Fungi</taxon>
        <taxon>Dikarya</taxon>
        <taxon>Ascomycota</taxon>
        <taxon>Saccharomycotina</taxon>
        <taxon>Pichiomycetes</taxon>
        <taxon>Debaryomycetaceae</taxon>
        <taxon>Spathaspora</taxon>
    </lineage>
</organism>
<name>A0A8J5V2Z7_9ASCO</name>
<dbReference type="EMBL" id="JAGSYN010000029">
    <property type="protein sequence ID" value="KAG7666230.1"/>
    <property type="molecule type" value="Genomic_DNA"/>
</dbReference>
<keyword evidence="3" id="KW-1185">Reference proteome</keyword>
<dbReference type="AlphaFoldDB" id="A0A8J5V2Z7"/>
<dbReference type="OrthoDB" id="203678at2759"/>
<reference evidence="2 3" key="1">
    <citation type="journal article" date="2021" name="DNA Res.">
        <title>Genome analysis of Candida subhashii reveals its hybrid nature and dual mitochondrial genome conformations.</title>
        <authorList>
            <person name="Mixao V."/>
            <person name="Hegedusova E."/>
            <person name="Saus E."/>
            <person name="Pryszcz L.P."/>
            <person name="Cillingova A."/>
            <person name="Nosek J."/>
            <person name="Gabaldon T."/>
        </authorList>
    </citation>
    <scope>NUCLEOTIDE SEQUENCE [LARGE SCALE GENOMIC DNA]</scope>
    <source>
        <strain evidence="2 3">CBS 10753</strain>
    </source>
</reference>
<evidence type="ECO:0000313" key="2">
    <source>
        <dbReference type="EMBL" id="KAG7666230.1"/>
    </source>
</evidence>
<dbReference type="Proteomes" id="UP000694255">
    <property type="component" value="Unassembled WGS sequence"/>
</dbReference>
<comment type="caution">
    <text evidence="2">The sequence shown here is derived from an EMBL/GenBank/DDBJ whole genome shotgun (WGS) entry which is preliminary data.</text>
</comment>